<organism evidence="1 2">
    <name type="scientific">Geomonas paludis</name>
    <dbReference type="NCBI Taxonomy" id="2740185"/>
    <lineage>
        <taxon>Bacteria</taxon>
        <taxon>Pseudomonadati</taxon>
        <taxon>Thermodesulfobacteriota</taxon>
        <taxon>Desulfuromonadia</taxon>
        <taxon>Geobacterales</taxon>
        <taxon>Geobacteraceae</taxon>
        <taxon>Geomonas</taxon>
    </lineage>
</organism>
<dbReference type="EMBL" id="CP096574">
    <property type="protein sequence ID" value="UPU38022.1"/>
    <property type="molecule type" value="Genomic_DNA"/>
</dbReference>
<name>A0ABY4LJI1_9BACT</name>
<dbReference type="InterPro" id="IPR005358">
    <property type="entry name" value="Puta_zinc/iron-chelating_dom"/>
</dbReference>
<dbReference type="Pfam" id="PF03692">
    <property type="entry name" value="CxxCxxCC"/>
    <property type="match status" value="1"/>
</dbReference>
<gene>
    <name evidence="1" type="ORF">M1B72_10040</name>
</gene>
<evidence type="ECO:0000313" key="1">
    <source>
        <dbReference type="EMBL" id="UPU38022.1"/>
    </source>
</evidence>
<proteinExistence type="predicted"/>
<accession>A0ABY4LJI1</accession>
<evidence type="ECO:0000313" key="2">
    <source>
        <dbReference type="Proteomes" id="UP000831485"/>
    </source>
</evidence>
<dbReference type="Proteomes" id="UP000831485">
    <property type="component" value="Chromosome"/>
</dbReference>
<reference evidence="1" key="1">
    <citation type="submission" date="2022-04" db="EMBL/GenBank/DDBJ databases">
        <authorList>
            <person name="Liu G."/>
        </authorList>
    </citation>
    <scope>NUCLEOTIDE SEQUENCE</scope>
    <source>
        <strain evidence="1">RG22</strain>
    </source>
</reference>
<keyword evidence="2" id="KW-1185">Reference proteome</keyword>
<sequence length="228" mass="26405">MQEILERNRALLAQVDDWFARCMTAHPEHIACQGGCSGCCRGTFDITLLDAYYLKRGFDALADEVKERVLVKCRQRLTLMRQQWPELDHPFVLNYRPEEDWELLMPDEDETPCVLLGEDGRCLVYQHRPMTCRLHGIPLVDTEGEVMHDEWCTMNFTAVDPLELPALTAPFDAIFTEEVALFRDFTQKLLGQRVSELDTFIPLALMIDFDRFDWKRFNSPSPFGRGLG</sequence>
<dbReference type="RefSeq" id="WP_183346314.1">
    <property type="nucleotide sequence ID" value="NZ_BLXY01000002.1"/>
</dbReference>
<protein>
    <submittedName>
        <fullName evidence="1">YkgJ family cysteine cluster protein</fullName>
    </submittedName>
</protein>